<dbReference type="EMBL" id="CP001810">
    <property type="protein sequence ID" value="ADL35156.1"/>
    <property type="molecule type" value="Genomic_DNA"/>
</dbReference>
<feature type="transmembrane region" description="Helical" evidence="7">
    <location>
        <begin position="248"/>
        <end position="270"/>
    </location>
</feature>
<evidence type="ECO:0000256" key="5">
    <source>
        <dbReference type="ARBA" id="ARBA00022989"/>
    </source>
</evidence>
<feature type="transmembrane region" description="Helical" evidence="7">
    <location>
        <begin position="323"/>
        <end position="343"/>
    </location>
</feature>
<feature type="transmembrane region" description="Helical" evidence="7">
    <location>
        <begin position="82"/>
        <end position="101"/>
    </location>
</feature>
<dbReference type="STRING" id="515622.bpr_I2423"/>
<dbReference type="GO" id="GO:0016413">
    <property type="term" value="F:O-acetyltransferase activity"/>
    <property type="evidence" value="ECO:0007669"/>
    <property type="project" value="TreeGrafter"/>
</dbReference>
<sequence>MGNNSRGRMTYIDAMKGIAILLVVVTHSLMNADKNIDSNYAAIINFNAFVAVPSFFFINGYLYNHNHSLTPIKSIIKKFKVYYIPFVGFNLFFWLFHNAFVSLHMTTESLYDIKDYIKHFFVIFALHLESELNGPMWFLRVLLIMACMYICIDYLALKIDNKRTRYVVLTIVVILMYIAYSVKIVPTVMNMRKVFSNMIFFYAGVVIREFDLDKLIDKYKSVVFILGMVMLFITSIVSKSAIGQEKHLIDVPGQICGIVGIFALSMVPLVANSKMLQFLGNASLDIMCLHFLAFKLVSFILIMTRHLEIERLSELPVLRGTNGFDFLFYDLVALCICSLEYLLRTKVCNRFKYNNKY</sequence>
<evidence type="ECO:0000256" key="2">
    <source>
        <dbReference type="ARBA" id="ARBA00007400"/>
    </source>
</evidence>
<reference evidence="9 10" key="1">
    <citation type="journal article" date="2010" name="PLoS ONE">
        <title>The glycobiome of the rumen bacterium Butyrivibrio proteoclasticus B316(T) highlights adaptation to a polysaccharide-rich environment.</title>
        <authorList>
            <person name="Kelly W.J."/>
            <person name="Leahy S.C."/>
            <person name="Altermann E."/>
            <person name="Yeoman C.J."/>
            <person name="Dunne J.C."/>
            <person name="Kong Z."/>
            <person name="Pacheco D.M."/>
            <person name="Li D."/>
            <person name="Noel S.J."/>
            <person name="Moon C.D."/>
            <person name="Cookson A.L."/>
            <person name="Attwood G.T."/>
        </authorList>
    </citation>
    <scope>NUCLEOTIDE SEQUENCE [LARGE SCALE GENOMIC DNA]</scope>
    <source>
        <strain evidence="10">ATCC 51982 / DSM 14932 / B316</strain>
    </source>
</reference>
<evidence type="ECO:0000259" key="8">
    <source>
        <dbReference type="Pfam" id="PF01757"/>
    </source>
</evidence>
<comment type="subcellular location">
    <subcellularLocation>
        <location evidence="1">Cell membrane</location>
        <topology evidence="1">Multi-pass membrane protein</topology>
    </subcellularLocation>
</comment>
<dbReference type="PANTHER" id="PTHR40074">
    <property type="entry name" value="O-ACETYLTRANSFERASE WECH"/>
    <property type="match status" value="1"/>
</dbReference>
<dbReference type="InterPro" id="IPR002656">
    <property type="entry name" value="Acyl_transf_3_dom"/>
</dbReference>
<evidence type="ECO:0000313" key="9">
    <source>
        <dbReference type="EMBL" id="ADL35156.1"/>
    </source>
</evidence>
<evidence type="ECO:0000256" key="7">
    <source>
        <dbReference type="SAM" id="Phobius"/>
    </source>
</evidence>
<evidence type="ECO:0000313" key="10">
    <source>
        <dbReference type="Proteomes" id="UP000001299"/>
    </source>
</evidence>
<gene>
    <name evidence="9" type="ordered locus">bpr_I2423</name>
</gene>
<keyword evidence="6 7" id="KW-0472">Membrane</keyword>
<dbReference type="KEGG" id="bpb:bpr_I2423"/>
<feature type="transmembrane region" description="Helical" evidence="7">
    <location>
        <begin position="164"/>
        <end position="182"/>
    </location>
</feature>
<name>E0RZP0_BUTPB</name>
<keyword evidence="9" id="KW-0012">Acyltransferase</keyword>
<keyword evidence="3" id="KW-1003">Cell membrane</keyword>
<dbReference type="Proteomes" id="UP000001299">
    <property type="component" value="Chromosome 1"/>
</dbReference>
<dbReference type="AlphaFoldDB" id="E0RZP0"/>
<keyword evidence="4 7" id="KW-0812">Transmembrane</keyword>
<proteinExistence type="inferred from homology"/>
<keyword evidence="5 7" id="KW-1133">Transmembrane helix</keyword>
<dbReference type="PANTHER" id="PTHR40074:SF2">
    <property type="entry name" value="O-ACETYLTRANSFERASE WECH"/>
    <property type="match status" value="1"/>
</dbReference>
<evidence type="ECO:0000256" key="3">
    <source>
        <dbReference type="ARBA" id="ARBA00022475"/>
    </source>
</evidence>
<dbReference type="HOGENOM" id="CLU_775408_0_0_9"/>
<keyword evidence="9" id="KW-0808">Transferase</keyword>
<feature type="transmembrane region" description="Helical" evidence="7">
    <location>
        <begin position="42"/>
        <end position="62"/>
    </location>
</feature>
<feature type="transmembrane region" description="Helical" evidence="7">
    <location>
        <begin position="137"/>
        <end position="157"/>
    </location>
</feature>
<dbReference type="GO" id="GO:0009246">
    <property type="term" value="P:enterobacterial common antigen biosynthetic process"/>
    <property type="evidence" value="ECO:0007669"/>
    <property type="project" value="TreeGrafter"/>
</dbReference>
<dbReference type="RefSeq" id="WP_013281809.1">
    <property type="nucleotide sequence ID" value="NC_014387.1"/>
</dbReference>
<feature type="domain" description="Acyltransferase 3" evidence="8">
    <location>
        <begin position="10"/>
        <end position="304"/>
    </location>
</feature>
<organism evidence="9 10">
    <name type="scientific">Butyrivibrio proteoclasticus (strain ATCC 51982 / DSM 14932 / B316)</name>
    <name type="common">Clostridium proteoclasticum</name>
    <dbReference type="NCBI Taxonomy" id="515622"/>
    <lineage>
        <taxon>Bacteria</taxon>
        <taxon>Bacillati</taxon>
        <taxon>Bacillota</taxon>
        <taxon>Clostridia</taxon>
        <taxon>Lachnospirales</taxon>
        <taxon>Lachnospiraceae</taxon>
        <taxon>Butyrivibrio</taxon>
    </lineage>
</organism>
<feature type="transmembrane region" description="Helical" evidence="7">
    <location>
        <begin position="222"/>
        <end position="242"/>
    </location>
</feature>
<keyword evidence="10" id="KW-1185">Reference proteome</keyword>
<evidence type="ECO:0000256" key="6">
    <source>
        <dbReference type="ARBA" id="ARBA00023136"/>
    </source>
</evidence>
<accession>E0RZP0</accession>
<evidence type="ECO:0000256" key="4">
    <source>
        <dbReference type="ARBA" id="ARBA00022692"/>
    </source>
</evidence>
<dbReference type="eggNOG" id="COG1835">
    <property type="taxonomic scope" value="Bacteria"/>
</dbReference>
<evidence type="ECO:0000256" key="1">
    <source>
        <dbReference type="ARBA" id="ARBA00004651"/>
    </source>
</evidence>
<comment type="similarity">
    <text evidence="2">Belongs to the acyltransferase 3 family.</text>
</comment>
<dbReference type="GO" id="GO:0005886">
    <property type="term" value="C:plasma membrane"/>
    <property type="evidence" value="ECO:0007669"/>
    <property type="project" value="UniProtKB-SubCell"/>
</dbReference>
<protein>
    <submittedName>
        <fullName evidence="9">Acyltransferase</fullName>
    </submittedName>
</protein>
<dbReference type="Pfam" id="PF01757">
    <property type="entry name" value="Acyl_transf_3"/>
    <property type="match status" value="1"/>
</dbReference>